<dbReference type="Gene3D" id="3.40.50.150">
    <property type="entry name" value="Vaccinia Virus protein VP39"/>
    <property type="match status" value="1"/>
</dbReference>
<organism evidence="2 3">
    <name type="scientific">Methylomonas fluvii</name>
    <dbReference type="NCBI Taxonomy" id="1854564"/>
    <lineage>
        <taxon>Bacteria</taxon>
        <taxon>Pseudomonadati</taxon>
        <taxon>Pseudomonadota</taxon>
        <taxon>Gammaproteobacteria</taxon>
        <taxon>Methylococcales</taxon>
        <taxon>Methylococcaceae</taxon>
        <taxon>Methylomonas</taxon>
    </lineage>
</organism>
<dbReference type="PANTHER" id="PTHR43861">
    <property type="entry name" value="TRANS-ACONITATE 2-METHYLTRANSFERASE-RELATED"/>
    <property type="match status" value="1"/>
</dbReference>
<keyword evidence="2" id="KW-0489">Methyltransferase</keyword>
<keyword evidence="3" id="KW-1185">Reference proteome</keyword>
<feature type="domain" description="Methyltransferase" evidence="1">
    <location>
        <begin position="35"/>
        <end position="181"/>
    </location>
</feature>
<dbReference type="Pfam" id="PF13847">
    <property type="entry name" value="Methyltransf_31"/>
    <property type="match status" value="1"/>
</dbReference>
<name>A0ABR9DIT6_9GAMM</name>
<comment type="caution">
    <text evidence="2">The sequence shown here is derived from an EMBL/GenBank/DDBJ whole genome shotgun (WGS) entry which is preliminary data.</text>
</comment>
<dbReference type="GO" id="GO:0008168">
    <property type="term" value="F:methyltransferase activity"/>
    <property type="evidence" value="ECO:0007669"/>
    <property type="project" value="UniProtKB-KW"/>
</dbReference>
<accession>A0ABR9DIT6</accession>
<dbReference type="SUPFAM" id="SSF53335">
    <property type="entry name" value="S-adenosyl-L-methionine-dependent methyltransferases"/>
    <property type="match status" value="1"/>
</dbReference>
<dbReference type="Proteomes" id="UP000641152">
    <property type="component" value="Unassembled WGS sequence"/>
</dbReference>
<dbReference type="PANTHER" id="PTHR43861:SF1">
    <property type="entry name" value="TRANS-ACONITATE 2-METHYLTRANSFERASE"/>
    <property type="match status" value="1"/>
</dbReference>
<protein>
    <submittedName>
        <fullName evidence="2">Methyltransferase domain-containing protein</fullName>
    </submittedName>
</protein>
<proteinExistence type="predicted"/>
<dbReference type="GO" id="GO:0032259">
    <property type="term" value="P:methylation"/>
    <property type="evidence" value="ECO:0007669"/>
    <property type="project" value="UniProtKB-KW"/>
</dbReference>
<evidence type="ECO:0000313" key="3">
    <source>
        <dbReference type="Proteomes" id="UP000641152"/>
    </source>
</evidence>
<dbReference type="RefSeq" id="WP_192395737.1">
    <property type="nucleotide sequence ID" value="NZ_CAJHIU010000003.1"/>
</dbReference>
<keyword evidence="2" id="KW-0808">Transferase</keyword>
<gene>
    <name evidence="2" type="ORF">EBB_21450</name>
</gene>
<reference evidence="2 3" key="1">
    <citation type="submission" date="2020-09" db="EMBL/GenBank/DDBJ databases">
        <title>Methylomonas albis sp. nov. and Methylomonas fluvii sp. nov.: Two cold-adapted methanotrophs from the River Elbe and an amended description of Methylovulum psychrotolerans strain Eb1.</title>
        <authorList>
            <person name="Bussmann I.K."/>
            <person name="Klings K.-W."/>
            <person name="Warnstedt J."/>
            <person name="Hoppert M."/>
            <person name="Saborowski A."/>
            <person name="Horn F."/>
            <person name="Liebner S."/>
        </authorList>
    </citation>
    <scope>NUCLEOTIDE SEQUENCE [LARGE SCALE GENOMIC DNA]</scope>
    <source>
        <strain evidence="2 3">EbB</strain>
    </source>
</reference>
<sequence>MQRYQWNAEDYRQNSSAQQQWAQQLIAKLNLTGTEAVLDVGCGDGKVTAEIASYLTHGQVVGIDNSEAMIALANREYPTNRYANLLFQQMDARELEFSDRFDVVFSNAVLHWIDDHMQVITGMHQSLKPGGRMLLQMGAHNGMPKFMAALEQVLALPQWRDYFAGFSCPYGFKSVEDYQRWLPAVGFVIKRLELIEKHALHADAEAFKGWIRTTWLPYTGRVPQAKRIQLIEAIATQYLASSPADANGRVSVLMVRLEVEAEK</sequence>
<dbReference type="InterPro" id="IPR025714">
    <property type="entry name" value="Methyltranfer_dom"/>
</dbReference>
<dbReference type="Gene3D" id="1.10.150.290">
    <property type="entry name" value="S-adenosyl-L-methionine-dependent methyltransferases"/>
    <property type="match status" value="1"/>
</dbReference>
<dbReference type="InterPro" id="IPR023149">
    <property type="entry name" value="Trans_acon_MeTrfase_C"/>
</dbReference>
<dbReference type="EMBL" id="JACXST010000003">
    <property type="protein sequence ID" value="MBD9363014.1"/>
    <property type="molecule type" value="Genomic_DNA"/>
</dbReference>
<evidence type="ECO:0000313" key="2">
    <source>
        <dbReference type="EMBL" id="MBD9363014.1"/>
    </source>
</evidence>
<dbReference type="InterPro" id="IPR029063">
    <property type="entry name" value="SAM-dependent_MTases_sf"/>
</dbReference>
<evidence type="ECO:0000259" key="1">
    <source>
        <dbReference type="Pfam" id="PF13847"/>
    </source>
</evidence>
<dbReference type="CDD" id="cd02440">
    <property type="entry name" value="AdoMet_MTases"/>
    <property type="match status" value="1"/>
</dbReference>